<dbReference type="EMBL" id="BFEA01000207">
    <property type="protein sequence ID" value="GBG74631.1"/>
    <property type="molecule type" value="Genomic_DNA"/>
</dbReference>
<name>A0A388KX62_CHABU</name>
<evidence type="ECO:0000313" key="2">
    <source>
        <dbReference type="EMBL" id="GBG74631.1"/>
    </source>
</evidence>
<organism evidence="2 3">
    <name type="scientific">Chara braunii</name>
    <name type="common">Braun's stonewort</name>
    <dbReference type="NCBI Taxonomy" id="69332"/>
    <lineage>
        <taxon>Eukaryota</taxon>
        <taxon>Viridiplantae</taxon>
        <taxon>Streptophyta</taxon>
        <taxon>Charophyceae</taxon>
        <taxon>Charales</taxon>
        <taxon>Characeae</taxon>
        <taxon>Chara</taxon>
    </lineage>
</organism>
<protein>
    <submittedName>
        <fullName evidence="2">Uncharacterized protein</fullName>
    </submittedName>
</protein>
<evidence type="ECO:0000313" key="3">
    <source>
        <dbReference type="Proteomes" id="UP000265515"/>
    </source>
</evidence>
<reference evidence="2 3" key="1">
    <citation type="journal article" date="2018" name="Cell">
        <title>The Chara Genome: Secondary Complexity and Implications for Plant Terrestrialization.</title>
        <authorList>
            <person name="Nishiyama T."/>
            <person name="Sakayama H."/>
            <person name="Vries J.D."/>
            <person name="Buschmann H."/>
            <person name="Saint-Marcoux D."/>
            <person name="Ullrich K.K."/>
            <person name="Haas F.B."/>
            <person name="Vanderstraeten L."/>
            <person name="Becker D."/>
            <person name="Lang D."/>
            <person name="Vosolsobe S."/>
            <person name="Rombauts S."/>
            <person name="Wilhelmsson P.K.I."/>
            <person name="Janitza P."/>
            <person name="Kern R."/>
            <person name="Heyl A."/>
            <person name="Rumpler F."/>
            <person name="Villalobos L.I.A.C."/>
            <person name="Clay J.M."/>
            <person name="Skokan R."/>
            <person name="Toyoda A."/>
            <person name="Suzuki Y."/>
            <person name="Kagoshima H."/>
            <person name="Schijlen E."/>
            <person name="Tajeshwar N."/>
            <person name="Catarino B."/>
            <person name="Hetherington A.J."/>
            <person name="Saltykova A."/>
            <person name="Bonnot C."/>
            <person name="Breuninger H."/>
            <person name="Symeonidi A."/>
            <person name="Radhakrishnan G.V."/>
            <person name="Van Nieuwerburgh F."/>
            <person name="Deforce D."/>
            <person name="Chang C."/>
            <person name="Karol K.G."/>
            <person name="Hedrich R."/>
            <person name="Ulvskov P."/>
            <person name="Glockner G."/>
            <person name="Delwiche C.F."/>
            <person name="Petrasek J."/>
            <person name="Van de Peer Y."/>
            <person name="Friml J."/>
            <person name="Beilby M."/>
            <person name="Dolan L."/>
            <person name="Kohara Y."/>
            <person name="Sugano S."/>
            <person name="Fujiyama A."/>
            <person name="Delaux P.-M."/>
            <person name="Quint M."/>
            <person name="TheiBen G."/>
            <person name="Hagemann M."/>
            <person name="Harholt J."/>
            <person name="Dunand C."/>
            <person name="Zachgo S."/>
            <person name="Langdale J."/>
            <person name="Maumus F."/>
            <person name="Straeten D.V.D."/>
            <person name="Gould S.B."/>
            <person name="Rensing S.A."/>
        </authorList>
    </citation>
    <scope>NUCLEOTIDE SEQUENCE [LARGE SCALE GENOMIC DNA]</scope>
    <source>
        <strain evidence="2 3">S276</strain>
    </source>
</reference>
<accession>A0A388KX62</accession>
<dbReference type="Gramene" id="GBG74631">
    <property type="protein sequence ID" value="GBG74631"/>
    <property type="gene ID" value="CBR_g19038"/>
</dbReference>
<feature type="region of interest" description="Disordered" evidence="1">
    <location>
        <begin position="93"/>
        <end position="116"/>
    </location>
</feature>
<dbReference type="AlphaFoldDB" id="A0A388KX62"/>
<proteinExistence type="predicted"/>
<comment type="caution">
    <text evidence="2">The sequence shown here is derived from an EMBL/GenBank/DDBJ whole genome shotgun (WGS) entry which is preliminary data.</text>
</comment>
<evidence type="ECO:0000256" key="1">
    <source>
        <dbReference type="SAM" id="MobiDB-lite"/>
    </source>
</evidence>
<dbReference type="Proteomes" id="UP000265515">
    <property type="component" value="Unassembled WGS sequence"/>
</dbReference>
<keyword evidence="3" id="KW-1185">Reference proteome</keyword>
<gene>
    <name evidence="2" type="ORF">CBR_g19038</name>
</gene>
<sequence length="190" mass="20781">MKLSVAPMSRRARNLVVDAPRVAAMNLRWKRDELAVEMMVLRRRCSLPKRTSRSCRACSSTTSEKLIVDGFGGSVEEHEAVGGICDAWESSGGGGVAERGKANKLSMSDGPSVGRRMSPMGRPTDAMLMPGQCPGDCVHDEEGPVLAEGGDVEVAGRVEADWRVNRAALGQLVCWCPNWRQWKHSPFAWR</sequence>